<dbReference type="InterPro" id="IPR001647">
    <property type="entry name" value="HTH_TetR"/>
</dbReference>
<dbReference type="SUPFAM" id="SSF46689">
    <property type="entry name" value="Homeodomain-like"/>
    <property type="match status" value="1"/>
</dbReference>
<gene>
    <name evidence="6" type="ORF">M1843_06730</name>
</gene>
<dbReference type="InterPro" id="IPR023772">
    <property type="entry name" value="DNA-bd_HTH_TetR-type_CS"/>
</dbReference>
<accession>A0ABT0J204</accession>
<dbReference type="PROSITE" id="PS01081">
    <property type="entry name" value="HTH_TETR_1"/>
    <property type="match status" value="1"/>
</dbReference>
<comment type="caution">
    <text evidence="6">The sequence shown here is derived from an EMBL/GenBank/DDBJ whole genome shotgun (WGS) entry which is preliminary data.</text>
</comment>
<feature type="DNA-binding region" description="H-T-H motif" evidence="4">
    <location>
        <begin position="17"/>
        <end position="36"/>
    </location>
</feature>
<dbReference type="Gene3D" id="1.10.357.10">
    <property type="entry name" value="Tetracycline Repressor, domain 2"/>
    <property type="match status" value="1"/>
</dbReference>
<evidence type="ECO:0000259" key="5">
    <source>
        <dbReference type="PROSITE" id="PS50977"/>
    </source>
</evidence>
<organism evidence="6 7">
    <name type="scientific">Isoptericola peretonis</name>
    <dbReference type="NCBI Taxonomy" id="2918523"/>
    <lineage>
        <taxon>Bacteria</taxon>
        <taxon>Bacillati</taxon>
        <taxon>Actinomycetota</taxon>
        <taxon>Actinomycetes</taxon>
        <taxon>Micrococcales</taxon>
        <taxon>Promicromonosporaceae</taxon>
        <taxon>Isoptericola</taxon>
    </lineage>
</organism>
<dbReference type="EMBL" id="JALQCY010000002">
    <property type="protein sequence ID" value="MCK9793434.1"/>
    <property type="molecule type" value="Genomic_DNA"/>
</dbReference>
<protein>
    <submittedName>
        <fullName evidence="6">TetR/AcrR family transcriptional regulator</fullName>
    </submittedName>
</protein>
<dbReference type="InterPro" id="IPR049445">
    <property type="entry name" value="TetR_SbtR-like_C"/>
</dbReference>
<dbReference type="PRINTS" id="PR00455">
    <property type="entry name" value="HTHTETR"/>
</dbReference>
<dbReference type="InterPro" id="IPR036271">
    <property type="entry name" value="Tet_transcr_reg_TetR-rel_C_sf"/>
</dbReference>
<sequence length="171" mass="17753">MVVAAASVLADAGLNASVAEIADRAGVAKGTVFRHFASKDDLVAAVVAGLIDDLAAQAEGMLAGPDPLQALHDFLAAGTELQARDQAFCELASTAELVVPGLAERRERLEEVADLLALRARESGAVRAEISGRDVIGLMTAAYQGACATGDPQRWPYFLSLLVSGLRHADA</sequence>
<feature type="domain" description="HTH tetR-type" evidence="5">
    <location>
        <begin position="1"/>
        <end position="54"/>
    </location>
</feature>
<evidence type="ECO:0000256" key="4">
    <source>
        <dbReference type="PROSITE-ProRule" id="PRU00335"/>
    </source>
</evidence>
<keyword evidence="2 4" id="KW-0238">DNA-binding</keyword>
<evidence type="ECO:0000256" key="2">
    <source>
        <dbReference type="ARBA" id="ARBA00023125"/>
    </source>
</evidence>
<dbReference type="RefSeq" id="WP_416343282.1">
    <property type="nucleotide sequence ID" value="NZ_JALQCY010000002.1"/>
</dbReference>
<dbReference type="Proteomes" id="UP001651050">
    <property type="component" value="Unassembled WGS sequence"/>
</dbReference>
<dbReference type="PROSITE" id="PS50977">
    <property type="entry name" value="HTH_TETR_2"/>
    <property type="match status" value="1"/>
</dbReference>
<proteinExistence type="predicted"/>
<evidence type="ECO:0000256" key="1">
    <source>
        <dbReference type="ARBA" id="ARBA00023015"/>
    </source>
</evidence>
<dbReference type="InterPro" id="IPR050109">
    <property type="entry name" value="HTH-type_TetR-like_transc_reg"/>
</dbReference>
<dbReference type="SUPFAM" id="SSF48498">
    <property type="entry name" value="Tetracyclin repressor-like, C-terminal domain"/>
    <property type="match status" value="1"/>
</dbReference>
<keyword evidence="3" id="KW-0804">Transcription</keyword>
<dbReference type="Pfam" id="PF00440">
    <property type="entry name" value="TetR_N"/>
    <property type="match status" value="1"/>
</dbReference>
<dbReference type="PANTHER" id="PTHR30055:SF234">
    <property type="entry name" value="HTH-TYPE TRANSCRIPTIONAL REGULATOR BETI"/>
    <property type="match status" value="1"/>
</dbReference>
<reference evidence="6 7" key="1">
    <citation type="submission" date="2022-02" db="EMBL/GenBank/DDBJ databases">
        <title>The car tank lid bacteriome: a reservoir of bacteria with potential in bioremediation of fuel.</title>
        <authorList>
            <person name="Vidal-Verdu A."/>
            <person name="Gomez-Martinez D."/>
            <person name="Latorre-Perez A."/>
            <person name="Pereto J."/>
            <person name="Porcar M."/>
        </authorList>
    </citation>
    <scope>NUCLEOTIDE SEQUENCE [LARGE SCALE GENOMIC DNA]</scope>
    <source>
        <strain evidence="6 7">4D.3</strain>
    </source>
</reference>
<keyword evidence="7" id="KW-1185">Reference proteome</keyword>
<name>A0ABT0J204_9MICO</name>
<dbReference type="InterPro" id="IPR009057">
    <property type="entry name" value="Homeodomain-like_sf"/>
</dbReference>
<dbReference type="Pfam" id="PF21597">
    <property type="entry name" value="TetR_C_43"/>
    <property type="match status" value="1"/>
</dbReference>
<keyword evidence="1" id="KW-0805">Transcription regulation</keyword>
<evidence type="ECO:0000313" key="7">
    <source>
        <dbReference type="Proteomes" id="UP001651050"/>
    </source>
</evidence>
<evidence type="ECO:0000313" key="6">
    <source>
        <dbReference type="EMBL" id="MCK9793434.1"/>
    </source>
</evidence>
<dbReference type="PANTHER" id="PTHR30055">
    <property type="entry name" value="HTH-TYPE TRANSCRIPTIONAL REGULATOR RUTR"/>
    <property type="match status" value="1"/>
</dbReference>
<evidence type="ECO:0000256" key="3">
    <source>
        <dbReference type="ARBA" id="ARBA00023163"/>
    </source>
</evidence>